<sequence>MENYQSEFERLLQEESANIHFYHKGEKVKGKIVKIQGDTAFVDVGQKTEVAIDAKEIEGLKEGDEIEAVYLGKKNKEGYDLISRKPIVYQQNMEKIEEAFKNKEKLKAKLIKKANKGFLVSLGEIKAYLPYSESGLKKGEEFPPAEFDVYVIRFEKKGKYPNIVVSRKDILKEEEEKKKEEIFSLLEEGKTVKGKVVKILDNGAVLSLENTVFGFLPQSLYSWDKSRKIKDELTVGDEIEVAVKNLDRENKKIVFSKRDLEPDIWKEFNKEVGDTVDAVVKEINDYGIIVRVDGLEGFIYKMETDHLRPLEYKKRFKPGQKVTAKIIELDRDKRRMKLSIKATTPHPVDKFLEENPEGSVVEGKIKEIKTKMAVIDLGNDIEGVLYLKDATWNPKVRNISNVLKGRSVKQFKVLGREGNRIKLGLKQFKDNPWETFLSTHKEGDTVKGKVIKLIDRGAFVELADEVEGFIPVNQITKEKIEIPSDKLSLGQEITAKIIKIKGKDIILSIKALEKEREKNELRDVLEKVKPKGESLGTLGEILKEKLKEFEK</sequence>
<proteinExistence type="inferred from homology"/>
<dbReference type="PRINTS" id="PR00681">
    <property type="entry name" value="RIBOSOMALS1"/>
</dbReference>
<evidence type="ECO:0000313" key="6">
    <source>
        <dbReference type="EMBL" id="SNZ09588.1"/>
    </source>
</evidence>
<dbReference type="PANTHER" id="PTHR10724:SF7">
    <property type="entry name" value="SMALL RIBOSOMAL SUBUNIT PROTEIN BS1C"/>
    <property type="match status" value="1"/>
</dbReference>
<evidence type="ECO:0000256" key="1">
    <source>
        <dbReference type="ARBA" id="ARBA00006767"/>
    </source>
</evidence>
<evidence type="ECO:0000313" key="7">
    <source>
        <dbReference type="Proteomes" id="UP000219036"/>
    </source>
</evidence>
<evidence type="ECO:0000256" key="2">
    <source>
        <dbReference type="ARBA" id="ARBA00022980"/>
    </source>
</evidence>
<evidence type="ECO:0000256" key="4">
    <source>
        <dbReference type="SAM" id="Coils"/>
    </source>
</evidence>
<dbReference type="InterPro" id="IPR012340">
    <property type="entry name" value="NA-bd_OB-fold"/>
</dbReference>
<dbReference type="AlphaFoldDB" id="A0A285NK05"/>
<comment type="similarity">
    <text evidence="1">Belongs to the bacterial ribosomal protein bS1 family.</text>
</comment>
<feature type="domain" description="S1 motif" evidence="5">
    <location>
        <begin position="273"/>
        <end position="341"/>
    </location>
</feature>
<dbReference type="EMBL" id="OBEI01000007">
    <property type="protein sequence ID" value="SNZ09588.1"/>
    <property type="molecule type" value="Genomic_DNA"/>
</dbReference>
<dbReference type="PANTHER" id="PTHR10724">
    <property type="entry name" value="30S RIBOSOMAL PROTEIN S1"/>
    <property type="match status" value="1"/>
</dbReference>
<dbReference type="RefSeq" id="WP_097000737.1">
    <property type="nucleotide sequence ID" value="NZ_OBEI01000007.1"/>
</dbReference>
<keyword evidence="2 6" id="KW-0689">Ribosomal protein</keyword>
<dbReference type="GO" id="GO:0003729">
    <property type="term" value="F:mRNA binding"/>
    <property type="evidence" value="ECO:0007669"/>
    <property type="project" value="TreeGrafter"/>
</dbReference>
<evidence type="ECO:0000256" key="3">
    <source>
        <dbReference type="ARBA" id="ARBA00023274"/>
    </source>
</evidence>
<dbReference type="SUPFAM" id="SSF50249">
    <property type="entry name" value="Nucleic acid-binding proteins"/>
    <property type="match status" value="6"/>
</dbReference>
<dbReference type="InterPro" id="IPR003029">
    <property type="entry name" value="S1_domain"/>
</dbReference>
<feature type="coiled-coil region" evidence="4">
    <location>
        <begin position="89"/>
        <end position="116"/>
    </location>
</feature>
<keyword evidence="3" id="KW-0687">Ribonucleoprotein</keyword>
<dbReference type="InterPro" id="IPR035104">
    <property type="entry name" value="Ribosomal_protein_S1-like"/>
</dbReference>
<protein>
    <submittedName>
        <fullName evidence="6">Small subunit ribosomal protein S1</fullName>
    </submittedName>
</protein>
<feature type="domain" description="S1 motif" evidence="5">
    <location>
        <begin position="25"/>
        <end position="85"/>
    </location>
</feature>
<dbReference type="GO" id="GO:0022627">
    <property type="term" value="C:cytosolic small ribosomal subunit"/>
    <property type="evidence" value="ECO:0007669"/>
    <property type="project" value="TreeGrafter"/>
</dbReference>
<feature type="domain" description="S1 motif" evidence="5">
    <location>
        <begin position="358"/>
        <end position="426"/>
    </location>
</feature>
<dbReference type="Gene3D" id="2.40.50.140">
    <property type="entry name" value="Nucleic acid-binding proteins"/>
    <property type="match status" value="5"/>
</dbReference>
<feature type="domain" description="S1 motif" evidence="5">
    <location>
        <begin position="443"/>
        <end position="510"/>
    </location>
</feature>
<dbReference type="SMART" id="SM00316">
    <property type="entry name" value="S1"/>
    <property type="match status" value="6"/>
</dbReference>
<dbReference type="Pfam" id="PF00575">
    <property type="entry name" value="S1"/>
    <property type="match status" value="3"/>
</dbReference>
<dbReference type="GO" id="GO:0003735">
    <property type="term" value="F:structural constituent of ribosome"/>
    <property type="evidence" value="ECO:0007669"/>
    <property type="project" value="TreeGrafter"/>
</dbReference>
<keyword evidence="7" id="KW-1185">Reference proteome</keyword>
<organism evidence="6 7">
    <name type="scientific">Persephonella hydrogeniphila</name>
    <dbReference type="NCBI Taxonomy" id="198703"/>
    <lineage>
        <taxon>Bacteria</taxon>
        <taxon>Pseudomonadati</taxon>
        <taxon>Aquificota</taxon>
        <taxon>Aquificia</taxon>
        <taxon>Aquificales</taxon>
        <taxon>Hydrogenothermaceae</taxon>
        <taxon>Persephonella</taxon>
    </lineage>
</organism>
<dbReference type="OrthoDB" id="9804077at2"/>
<dbReference type="PROSITE" id="PS50126">
    <property type="entry name" value="S1"/>
    <property type="match status" value="5"/>
</dbReference>
<dbReference type="GO" id="GO:0006412">
    <property type="term" value="P:translation"/>
    <property type="evidence" value="ECO:0007669"/>
    <property type="project" value="TreeGrafter"/>
</dbReference>
<name>A0A285NK05_9AQUI</name>
<keyword evidence="4" id="KW-0175">Coiled coil</keyword>
<feature type="domain" description="S1 motif" evidence="5">
    <location>
        <begin position="189"/>
        <end position="258"/>
    </location>
</feature>
<accession>A0A285NK05</accession>
<dbReference type="InterPro" id="IPR050437">
    <property type="entry name" value="Ribos_protein_bS1-like"/>
</dbReference>
<evidence type="ECO:0000259" key="5">
    <source>
        <dbReference type="PROSITE" id="PS50126"/>
    </source>
</evidence>
<reference evidence="7" key="1">
    <citation type="submission" date="2017-09" db="EMBL/GenBank/DDBJ databases">
        <authorList>
            <person name="Varghese N."/>
            <person name="Submissions S."/>
        </authorList>
    </citation>
    <scope>NUCLEOTIDE SEQUENCE [LARGE SCALE GENOMIC DNA]</scope>
    <source>
        <strain evidence="7">DSM 15103</strain>
    </source>
</reference>
<dbReference type="Proteomes" id="UP000219036">
    <property type="component" value="Unassembled WGS sequence"/>
</dbReference>
<gene>
    <name evidence="6" type="ORF">SAMN06265182_1576</name>
</gene>